<keyword evidence="8" id="KW-1185">Reference proteome</keyword>
<name>A0A2I6S8H5_9RHOO</name>
<comment type="subcellular location">
    <subcellularLocation>
        <location evidence="4">Secreted</location>
    </subcellularLocation>
    <subcellularLocation>
        <location evidence="4">Bacterial flagellum</location>
    </subcellularLocation>
</comment>
<dbReference type="SUPFAM" id="SSF64518">
    <property type="entry name" value="Phase 1 flagellin"/>
    <property type="match status" value="1"/>
</dbReference>
<evidence type="ECO:0000256" key="2">
    <source>
        <dbReference type="ARBA" id="ARBA00022525"/>
    </source>
</evidence>
<dbReference type="RefSeq" id="WP_102247569.1">
    <property type="nucleotide sequence ID" value="NZ_CP025682.1"/>
</dbReference>
<gene>
    <name evidence="7" type="ORF">C0099_11630</name>
</gene>
<evidence type="ECO:0000313" key="8">
    <source>
        <dbReference type="Proteomes" id="UP000242205"/>
    </source>
</evidence>
<dbReference type="Gene3D" id="2.30.220.10">
    <property type="entry name" value="f41 fragment of flagellin, C-terminal domain"/>
    <property type="match status" value="1"/>
</dbReference>
<dbReference type="InterPro" id="IPR046358">
    <property type="entry name" value="Flagellin_C"/>
</dbReference>
<dbReference type="Pfam" id="PF00700">
    <property type="entry name" value="Flagellin_C"/>
    <property type="match status" value="1"/>
</dbReference>
<keyword evidence="7" id="KW-0282">Flagellum</keyword>
<dbReference type="InterPro" id="IPR001492">
    <property type="entry name" value="Flagellin"/>
</dbReference>
<evidence type="ECO:0000313" key="7">
    <source>
        <dbReference type="EMBL" id="AUN95521.1"/>
    </source>
</evidence>
<dbReference type="InterPro" id="IPR001029">
    <property type="entry name" value="Flagellin_N"/>
</dbReference>
<organism evidence="7 8">
    <name type="scientific">Pseudazoarcus pumilus</name>
    <dbReference type="NCBI Taxonomy" id="2067960"/>
    <lineage>
        <taxon>Bacteria</taxon>
        <taxon>Pseudomonadati</taxon>
        <taxon>Pseudomonadota</taxon>
        <taxon>Betaproteobacteria</taxon>
        <taxon>Rhodocyclales</taxon>
        <taxon>Zoogloeaceae</taxon>
        <taxon>Pseudazoarcus</taxon>
    </lineage>
</organism>
<comment type="function">
    <text evidence="4">Flagellin is the subunit protein which polymerizes to form the filaments of bacterial flagella.</text>
</comment>
<dbReference type="Pfam" id="PF00669">
    <property type="entry name" value="Flagellin_N"/>
    <property type="match status" value="1"/>
</dbReference>
<dbReference type="GO" id="GO:0009288">
    <property type="term" value="C:bacterial-type flagellum"/>
    <property type="evidence" value="ECO:0007669"/>
    <property type="project" value="UniProtKB-SubCell"/>
</dbReference>
<dbReference type="Pfam" id="PF07196">
    <property type="entry name" value="Flagellin_IN"/>
    <property type="match status" value="1"/>
</dbReference>
<keyword evidence="7" id="KW-0966">Cell projection</keyword>
<dbReference type="Gene3D" id="2.170.280.10">
    <property type="entry name" value="f41 fragment of flagellin, middle domain"/>
    <property type="match status" value="1"/>
</dbReference>
<dbReference type="Gene3D" id="1.20.1330.10">
    <property type="entry name" value="f41 fragment of flagellin, N-terminal domain"/>
    <property type="match status" value="1"/>
</dbReference>
<dbReference type="GO" id="GO:0005576">
    <property type="term" value="C:extracellular region"/>
    <property type="evidence" value="ECO:0007669"/>
    <property type="project" value="UniProtKB-SubCell"/>
</dbReference>
<dbReference type="GO" id="GO:0005198">
    <property type="term" value="F:structural molecule activity"/>
    <property type="evidence" value="ECO:0007669"/>
    <property type="project" value="UniProtKB-UniRule"/>
</dbReference>
<dbReference type="PANTHER" id="PTHR42792:SF2">
    <property type="entry name" value="FLAGELLIN"/>
    <property type="match status" value="1"/>
</dbReference>
<reference evidence="7 8" key="1">
    <citation type="submission" date="2018-01" db="EMBL/GenBank/DDBJ databases">
        <authorList>
            <person name="Fu G.-Y."/>
        </authorList>
    </citation>
    <scope>NUCLEOTIDE SEQUENCE [LARGE SCALE GENOMIC DNA]</scope>
    <source>
        <strain evidence="7 8">SY39</strain>
    </source>
</reference>
<dbReference type="Proteomes" id="UP000242205">
    <property type="component" value="Chromosome"/>
</dbReference>
<evidence type="ECO:0000259" key="5">
    <source>
        <dbReference type="Pfam" id="PF00669"/>
    </source>
</evidence>
<feature type="domain" description="Flagellin C-terminal" evidence="6">
    <location>
        <begin position="458"/>
        <end position="543"/>
    </location>
</feature>
<protein>
    <recommendedName>
        <fullName evidence="4">Flagellin</fullName>
    </recommendedName>
</protein>
<dbReference type="InterPro" id="IPR010810">
    <property type="entry name" value="Flagellin_hook_IN_motif"/>
</dbReference>
<keyword evidence="3 4" id="KW-0975">Bacterial flagellum</keyword>
<sequence>MSQVINTNIASLNAQRNLNTSAGSLATSLQRLSSGLRINSAKDDAAGLAISERFTTQIRGLDQARRNANDGISLAQTAESALQSSGDILQRIRELAVQSANATNSSGDRAALNSEVQQLTQELQRIATTTEFNGQKLLDGSFTSASFQVGANANQTITATSGNFQTNAYGNYRIGGLATSSNTPNGVGDLVVGSSADAQMTTATTNGNTSGIAGDTITVSSSLGSKDITYAPASSAEDIAAKINQAETGVRASALTSFVLGADDANGGTDGFLQDTSYTFLMATETTSGADPDSWTTVSFSIGGNAAGSAVTTSSQLSAAVQAFNDVSGRTGFTAKIVETDGGQFGIQLTSESGKDLRIVNDSETGNDIALEDLAAIDGDDGNDSTLAETLTAAGNTGAWTDTSGAWVTGQVILDSDRSFSVTAGNDDFLTAAGTVGGQLQTVENLDVSTVEAANRTLAMVDSAIAAVSGQRARYGALQSRFENTISNLQSTSENLSASRSRIRDADFAAETANLTRAQILQQAGTAMLAQANQIPQRVLQLLQG</sequence>
<keyword evidence="2 4" id="KW-0964">Secreted</keyword>
<dbReference type="PRINTS" id="PR00207">
    <property type="entry name" value="FLAGELLIN"/>
</dbReference>
<feature type="domain" description="Flagellin N-terminal" evidence="5">
    <location>
        <begin position="5"/>
        <end position="143"/>
    </location>
</feature>
<proteinExistence type="inferred from homology"/>
<comment type="similarity">
    <text evidence="1 4">Belongs to the bacterial flagellin family.</text>
</comment>
<dbReference type="EMBL" id="CP025682">
    <property type="protein sequence ID" value="AUN95521.1"/>
    <property type="molecule type" value="Genomic_DNA"/>
</dbReference>
<dbReference type="AlphaFoldDB" id="A0A2I6S8H5"/>
<evidence type="ECO:0000256" key="4">
    <source>
        <dbReference type="RuleBase" id="RU362073"/>
    </source>
</evidence>
<dbReference type="KEGG" id="atw:C0099_11630"/>
<keyword evidence="7" id="KW-0969">Cilium</keyword>
<evidence type="ECO:0000259" key="6">
    <source>
        <dbReference type="Pfam" id="PF00700"/>
    </source>
</evidence>
<evidence type="ECO:0000256" key="1">
    <source>
        <dbReference type="ARBA" id="ARBA00005709"/>
    </source>
</evidence>
<dbReference type="Gene3D" id="6.10.280.190">
    <property type="match status" value="1"/>
</dbReference>
<dbReference type="InterPro" id="IPR042187">
    <property type="entry name" value="Flagellin_C_sub2"/>
</dbReference>
<evidence type="ECO:0000256" key="3">
    <source>
        <dbReference type="ARBA" id="ARBA00023143"/>
    </source>
</evidence>
<dbReference type="Gene3D" id="6.10.10.10">
    <property type="entry name" value="Flagellar export chaperone, C-terminal domain"/>
    <property type="match status" value="1"/>
</dbReference>
<dbReference type="OrthoDB" id="9796789at2"/>
<accession>A0A2I6S8H5</accession>
<dbReference type="PANTHER" id="PTHR42792">
    <property type="entry name" value="FLAGELLIN"/>
    <property type="match status" value="1"/>
</dbReference>